<dbReference type="PATRIC" id="fig|1806891.3.peg.653"/>
<accession>A0A1A9HXL0</accession>
<dbReference type="Proteomes" id="UP000078162">
    <property type="component" value="Chromosome"/>
</dbReference>
<gene>
    <name evidence="6" type="ORF">Cs308_0663</name>
</gene>
<organism evidence="6 7">
    <name type="scientific">Candidatus Chlamydia sanziniae</name>
    <dbReference type="NCBI Taxonomy" id="1806891"/>
    <lineage>
        <taxon>Bacteria</taxon>
        <taxon>Pseudomonadati</taxon>
        <taxon>Chlamydiota</taxon>
        <taxon>Chlamydiia</taxon>
        <taxon>Chlamydiales</taxon>
        <taxon>Chlamydiaceae</taxon>
        <taxon>Chlamydia/Chlamydophila group</taxon>
        <taxon>Chlamydia</taxon>
    </lineage>
</organism>
<dbReference type="PANTHER" id="PTHR42684:SF3">
    <property type="entry name" value="ADENOSYLMETHIONINE-8-AMINO-7-OXONONANOATE AMINOTRANSFERASE"/>
    <property type="match status" value="1"/>
</dbReference>
<comment type="cofactor">
    <cofactor evidence="1">
        <name>pyridoxal 5'-phosphate</name>
        <dbReference type="ChEBI" id="CHEBI:597326"/>
    </cofactor>
</comment>
<dbReference type="InterPro" id="IPR015421">
    <property type="entry name" value="PyrdxlP-dep_Trfase_major"/>
</dbReference>
<evidence type="ECO:0000256" key="4">
    <source>
        <dbReference type="ARBA" id="ARBA00022898"/>
    </source>
</evidence>
<dbReference type="InterPro" id="IPR015424">
    <property type="entry name" value="PyrdxlP-dep_Trfase"/>
</dbReference>
<dbReference type="PROSITE" id="PS00600">
    <property type="entry name" value="AA_TRANSFER_CLASS_3"/>
    <property type="match status" value="1"/>
</dbReference>
<evidence type="ECO:0000256" key="3">
    <source>
        <dbReference type="ARBA" id="ARBA00022679"/>
    </source>
</evidence>
<evidence type="ECO:0000256" key="1">
    <source>
        <dbReference type="ARBA" id="ARBA00001933"/>
    </source>
</evidence>
<reference evidence="7" key="1">
    <citation type="submission" date="2016-03" db="EMBL/GenBank/DDBJ databases">
        <title>Culture-independent genomics supports pathogen discovery for uncultivable bacteria within the genus Chlamydia.</title>
        <authorList>
            <person name="Taylor-Brown A."/>
            <person name="Bachmann N.L."/>
            <person name="Borel N."/>
            <person name="Polkinghorne A."/>
        </authorList>
    </citation>
    <scope>NUCLEOTIDE SEQUENCE [LARGE SCALE GENOMIC DNA]</scope>
    <source>
        <strain evidence="7">2742-308</strain>
    </source>
</reference>
<dbReference type="InterPro" id="IPR049704">
    <property type="entry name" value="Aminotrans_3_PPA_site"/>
</dbReference>
<evidence type="ECO:0000313" key="7">
    <source>
        <dbReference type="Proteomes" id="UP000078162"/>
    </source>
</evidence>
<comment type="similarity">
    <text evidence="5">Belongs to the class-III pyridoxal-phosphate-dependent aminotransferase family.</text>
</comment>
<keyword evidence="3" id="KW-0808">Transferase</keyword>
<dbReference type="InterPro" id="IPR005814">
    <property type="entry name" value="Aminotrans_3"/>
</dbReference>
<sequence length="350" mass="38976">MEHVIFANFTHTPALELVSKLAAVLPKGLEHFFFSDNGATSIEIALKIAIQYYYNQGKTKSRFISFANSYHGDTFGAMAVAERSPGTAPFHNFFFPCDTILPPYYGKEELAIAQAQKAFSQEDIIAFVYEPILQGTGGMLIHNPEALCEILKIAKHYGVLCIADEILTGFGRTGPLFASEYLDFTPDIMCLSKGLTGGYIPLALTVTTEKIHQAFISKDRHKALLHGHTFAGNPLACSVALASLDLTLSSECLAQRQMIECCHRNFQERYGSSWQRCDVLGTLLAIDYPTEATGYFSHLRDHLNAFFLDRGVILRPLGNTLYILPPYCIQKEELLIIYALLQEVLCLQTQ</sequence>
<dbReference type="GO" id="GO:0004141">
    <property type="term" value="F:dethiobiotin synthase activity"/>
    <property type="evidence" value="ECO:0007669"/>
    <property type="project" value="TreeGrafter"/>
</dbReference>
<dbReference type="Gene3D" id="3.40.640.10">
    <property type="entry name" value="Type I PLP-dependent aspartate aminotransferase-like (Major domain)"/>
    <property type="match status" value="1"/>
</dbReference>
<protein>
    <submittedName>
        <fullName evidence="6">Adenosylmethionine-8-amino-7-oxononanoate aminotransferase</fullName>
    </submittedName>
</protein>
<dbReference type="InterPro" id="IPR015422">
    <property type="entry name" value="PyrdxlP-dep_Trfase_small"/>
</dbReference>
<keyword evidence="2 6" id="KW-0032">Aminotransferase</keyword>
<dbReference type="GO" id="GO:0004015">
    <property type="term" value="F:adenosylmethionine-8-amino-7-oxononanoate transaminase activity"/>
    <property type="evidence" value="ECO:0007669"/>
    <property type="project" value="TreeGrafter"/>
</dbReference>
<keyword evidence="4 5" id="KW-0663">Pyridoxal phosphate</keyword>
<evidence type="ECO:0000313" key="6">
    <source>
        <dbReference type="EMBL" id="ANH78833.1"/>
    </source>
</evidence>
<proteinExistence type="inferred from homology"/>
<evidence type="ECO:0000256" key="2">
    <source>
        <dbReference type="ARBA" id="ARBA00022576"/>
    </source>
</evidence>
<dbReference type="EMBL" id="CP014639">
    <property type="protein sequence ID" value="ANH78833.1"/>
    <property type="molecule type" value="Genomic_DNA"/>
</dbReference>
<dbReference type="Gene3D" id="3.90.1150.10">
    <property type="entry name" value="Aspartate Aminotransferase, domain 1"/>
    <property type="match status" value="1"/>
</dbReference>
<dbReference type="STRING" id="1806891.Cs308_0663"/>
<dbReference type="GO" id="GO:0030170">
    <property type="term" value="F:pyridoxal phosphate binding"/>
    <property type="evidence" value="ECO:0007669"/>
    <property type="project" value="InterPro"/>
</dbReference>
<dbReference type="Pfam" id="PF00202">
    <property type="entry name" value="Aminotran_3"/>
    <property type="match status" value="1"/>
</dbReference>
<dbReference type="GO" id="GO:0009102">
    <property type="term" value="P:biotin biosynthetic process"/>
    <property type="evidence" value="ECO:0007669"/>
    <property type="project" value="TreeGrafter"/>
</dbReference>
<dbReference type="PANTHER" id="PTHR42684">
    <property type="entry name" value="ADENOSYLMETHIONINE-8-AMINO-7-OXONONANOATE AMINOTRANSFERASE"/>
    <property type="match status" value="1"/>
</dbReference>
<dbReference type="KEGG" id="csaz:Cs308_0663"/>
<keyword evidence="7" id="KW-1185">Reference proteome</keyword>
<dbReference type="SUPFAM" id="SSF53383">
    <property type="entry name" value="PLP-dependent transferases"/>
    <property type="match status" value="1"/>
</dbReference>
<name>A0A1A9HXL0_9CHLA</name>
<dbReference type="CDD" id="cd00610">
    <property type="entry name" value="OAT_like"/>
    <property type="match status" value="1"/>
</dbReference>
<evidence type="ECO:0000256" key="5">
    <source>
        <dbReference type="RuleBase" id="RU003560"/>
    </source>
</evidence>
<dbReference type="AlphaFoldDB" id="A0A1A9HXL0"/>